<evidence type="ECO:0000256" key="1">
    <source>
        <dbReference type="ARBA" id="ARBA00023015"/>
    </source>
</evidence>
<gene>
    <name evidence="5" type="ORF">BGL_1c31720</name>
</gene>
<dbReference type="AlphaFoldDB" id="A0A0B6RQM4"/>
<evidence type="ECO:0000259" key="4">
    <source>
        <dbReference type="PROSITE" id="PS01124"/>
    </source>
</evidence>
<dbReference type="Gene3D" id="2.60.120.10">
    <property type="entry name" value="Jelly Rolls"/>
    <property type="match status" value="1"/>
</dbReference>
<dbReference type="InterPro" id="IPR050204">
    <property type="entry name" value="AraC_XylS_family_regulators"/>
</dbReference>
<sequence>MSSMPAPARSTAPRDAVRYGLLGAAGIEVMQARFERHRFAVHAHDTWAVCAVLHGAKDVSARDARPAIVGAGQLYALPPGASHAGRTVGGTACEYAMLYIPDAEWRARCAMQGVTPDLLAAPRSQPAAVARFAAFAARRLRQPAMAAGGDGEWSLFCESLLAALSPAAAGPSLPAAAPDPRLRRAADLLHALGHRNVTLDELAREASLSVAEFGRRFTAAYGLSPHRYQLALRLLAAKRLLLGGGTPPDVAAATGFADQSHLGRHFKAMFGFTPGAVARRRGAGTF</sequence>
<keyword evidence="6" id="KW-1185">Reference proteome</keyword>
<dbReference type="InterPro" id="IPR009057">
    <property type="entry name" value="Homeodomain-like_sf"/>
</dbReference>
<dbReference type="InterPro" id="IPR003313">
    <property type="entry name" value="AraC-bd"/>
</dbReference>
<dbReference type="KEGG" id="bgp:BGL_1c31720"/>
<dbReference type="InterPro" id="IPR014710">
    <property type="entry name" value="RmlC-like_jellyroll"/>
</dbReference>
<keyword evidence="1" id="KW-0805">Transcription regulation</keyword>
<keyword evidence="2" id="KW-0238">DNA-binding</keyword>
<keyword evidence="3" id="KW-0804">Transcription</keyword>
<dbReference type="GO" id="GO:0043565">
    <property type="term" value="F:sequence-specific DNA binding"/>
    <property type="evidence" value="ECO:0007669"/>
    <property type="project" value="InterPro"/>
</dbReference>
<dbReference type="EMBL" id="CP002580">
    <property type="protein sequence ID" value="AJK47647.1"/>
    <property type="molecule type" value="Genomic_DNA"/>
</dbReference>
<evidence type="ECO:0000313" key="6">
    <source>
        <dbReference type="Proteomes" id="UP000031838"/>
    </source>
</evidence>
<accession>A0A0B6RQM4</accession>
<dbReference type="SMART" id="SM00342">
    <property type="entry name" value="HTH_ARAC"/>
    <property type="match status" value="1"/>
</dbReference>
<dbReference type="InterPro" id="IPR018060">
    <property type="entry name" value="HTH_AraC"/>
</dbReference>
<dbReference type="Proteomes" id="UP000031838">
    <property type="component" value="Chromosome 1"/>
</dbReference>
<dbReference type="Pfam" id="PF12833">
    <property type="entry name" value="HTH_18"/>
    <property type="match status" value="1"/>
</dbReference>
<organism evidence="5 6">
    <name type="scientific">Burkholderia plantarii</name>
    <dbReference type="NCBI Taxonomy" id="41899"/>
    <lineage>
        <taxon>Bacteria</taxon>
        <taxon>Pseudomonadati</taxon>
        <taxon>Pseudomonadota</taxon>
        <taxon>Betaproteobacteria</taxon>
        <taxon>Burkholderiales</taxon>
        <taxon>Burkholderiaceae</taxon>
        <taxon>Burkholderia</taxon>
    </lineage>
</organism>
<dbReference type="InterPro" id="IPR037923">
    <property type="entry name" value="HTH-like"/>
</dbReference>
<dbReference type="HOGENOM" id="CLU_000445_88_16_4"/>
<feature type="domain" description="HTH araC/xylS-type" evidence="4">
    <location>
        <begin position="183"/>
        <end position="280"/>
    </location>
</feature>
<dbReference type="PROSITE" id="PS01124">
    <property type="entry name" value="HTH_ARAC_FAMILY_2"/>
    <property type="match status" value="1"/>
</dbReference>
<evidence type="ECO:0000313" key="5">
    <source>
        <dbReference type="EMBL" id="AJK47647.1"/>
    </source>
</evidence>
<evidence type="ECO:0000256" key="3">
    <source>
        <dbReference type="ARBA" id="ARBA00023163"/>
    </source>
</evidence>
<dbReference type="PANTHER" id="PTHR46796">
    <property type="entry name" value="HTH-TYPE TRANSCRIPTIONAL ACTIVATOR RHAS-RELATED"/>
    <property type="match status" value="1"/>
</dbReference>
<proteinExistence type="predicted"/>
<protein>
    <submittedName>
        <fullName evidence="5">Transcriptional regulator, AraC family</fullName>
    </submittedName>
</protein>
<dbReference type="GO" id="GO:0003700">
    <property type="term" value="F:DNA-binding transcription factor activity"/>
    <property type="evidence" value="ECO:0007669"/>
    <property type="project" value="InterPro"/>
</dbReference>
<evidence type="ECO:0000256" key="2">
    <source>
        <dbReference type="ARBA" id="ARBA00023125"/>
    </source>
</evidence>
<dbReference type="Pfam" id="PF02311">
    <property type="entry name" value="AraC_binding"/>
    <property type="match status" value="1"/>
</dbReference>
<reference evidence="6" key="1">
    <citation type="submission" date="2011-03" db="EMBL/GenBank/DDBJ databases">
        <authorList>
            <person name="Voget S."/>
            <person name="Streit W.R."/>
            <person name="Jaeger K.E."/>
            <person name="Daniel R."/>
        </authorList>
    </citation>
    <scope>NUCLEOTIDE SEQUENCE [LARGE SCALE GENOMIC DNA]</scope>
    <source>
        <strain evidence="6">PG1</strain>
    </source>
</reference>
<dbReference type="SUPFAM" id="SSF46689">
    <property type="entry name" value="Homeodomain-like"/>
    <property type="match status" value="2"/>
</dbReference>
<reference evidence="5 6" key="2">
    <citation type="journal article" date="2016" name="Appl. Microbiol. Biotechnol.">
        <title>Mutations improving production and secretion of extracellular lipase by Burkholderia glumae PG1.</title>
        <authorList>
            <person name="Knapp A."/>
            <person name="Voget S."/>
            <person name="Gao R."/>
            <person name="Zaburannyi N."/>
            <person name="Krysciak D."/>
            <person name="Breuer M."/>
            <person name="Hauer B."/>
            <person name="Streit W.R."/>
            <person name="Muller R."/>
            <person name="Daniel R."/>
            <person name="Jaeger K.E."/>
        </authorList>
    </citation>
    <scope>NUCLEOTIDE SEQUENCE [LARGE SCALE GENOMIC DNA]</scope>
    <source>
        <strain evidence="5 6">PG1</strain>
    </source>
</reference>
<dbReference type="SUPFAM" id="SSF51215">
    <property type="entry name" value="Regulatory protein AraC"/>
    <property type="match status" value="1"/>
</dbReference>
<dbReference type="Gene3D" id="1.10.10.60">
    <property type="entry name" value="Homeodomain-like"/>
    <property type="match status" value="2"/>
</dbReference>
<name>A0A0B6RQM4_BURPL</name>